<dbReference type="EMBL" id="JARAKH010000043">
    <property type="protein sequence ID" value="KAK8379752.1"/>
    <property type="molecule type" value="Genomic_DNA"/>
</dbReference>
<evidence type="ECO:0000313" key="3">
    <source>
        <dbReference type="Proteomes" id="UP001487740"/>
    </source>
</evidence>
<sequence>MEEKTTMAATDAMEEEKRKGEEGEEDDKALPANVSLVEVEVRHAKALLECAGNMTLDVARCILGAHFRTLRATRTAGLRRLTGGFIQCPSCSTPWIADLCRPRILGCPRNKRNDRKLRRVLRLARTNSGKLTKSDKSLLSRFQDRLNVVQVLCHVCRHKKEEFFALPKKEKVQEVEVEKSKKKKKKKKGKES</sequence>
<feature type="region of interest" description="Disordered" evidence="1">
    <location>
        <begin position="1"/>
        <end position="29"/>
    </location>
</feature>
<evidence type="ECO:0000256" key="1">
    <source>
        <dbReference type="SAM" id="MobiDB-lite"/>
    </source>
</evidence>
<protein>
    <submittedName>
        <fullName evidence="2">Uncharacterized protein</fullName>
    </submittedName>
</protein>
<organism evidence="2 3">
    <name type="scientific">Scylla paramamosain</name>
    <name type="common">Mud crab</name>
    <dbReference type="NCBI Taxonomy" id="85552"/>
    <lineage>
        <taxon>Eukaryota</taxon>
        <taxon>Metazoa</taxon>
        <taxon>Ecdysozoa</taxon>
        <taxon>Arthropoda</taxon>
        <taxon>Crustacea</taxon>
        <taxon>Multicrustacea</taxon>
        <taxon>Malacostraca</taxon>
        <taxon>Eumalacostraca</taxon>
        <taxon>Eucarida</taxon>
        <taxon>Decapoda</taxon>
        <taxon>Pleocyemata</taxon>
        <taxon>Brachyura</taxon>
        <taxon>Eubrachyura</taxon>
        <taxon>Portunoidea</taxon>
        <taxon>Portunidae</taxon>
        <taxon>Portuninae</taxon>
        <taxon>Scylla</taxon>
    </lineage>
</organism>
<gene>
    <name evidence="2" type="ORF">O3P69_019631</name>
</gene>
<accession>A0AAW0SY03</accession>
<dbReference type="AlphaFoldDB" id="A0AAW0SY03"/>
<proteinExistence type="predicted"/>
<reference evidence="2 3" key="1">
    <citation type="submission" date="2023-03" db="EMBL/GenBank/DDBJ databases">
        <title>High-quality genome of Scylla paramamosain provides insights in environmental adaptation.</title>
        <authorList>
            <person name="Zhang L."/>
        </authorList>
    </citation>
    <scope>NUCLEOTIDE SEQUENCE [LARGE SCALE GENOMIC DNA]</scope>
    <source>
        <strain evidence="2">LZ_2023a</strain>
        <tissue evidence="2">Muscle</tissue>
    </source>
</reference>
<name>A0AAW0SY03_SCYPA</name>
<comment type="caution">
    <text evidence="2">The sequence shown here is derived from an EMBL/GenBank/DDBJ whole genome shotgun (WGS) entry which is preliminary data.</text>
</comment>
<evidence type="ECO:0000313" key="2">
    <source>
        <dbReference type="EMBL" id="KAK8379752.1"/>
    </source>
</evidence>
<dbReference type="Proteomes" id="UP001487740">
    <property type="component" value="Unassembled WGS sequence"/>
</dbReference>
<keyword evidence="3" id="KW-1185">Reference proteome</keyword>